<dbReference type="GO" id="GO:0016788">
    <property type="term" value="F:hydrolase activity, acting on ester bonds"/>
    <property type="evidence" value="ECO:0007669"/>
    <property type="project" value="InterPro"/>
</dbReference>
<comment type="caution">
    <text evidence="1">The sequence shown here is derived from an EMBL/GenBank/DDBJ whole genome shotgun (WGS) entry which is preliminary data.</text>
</comment>
<dbReference type="Pfam" id="PF01026">
    <property type="entry name" value="TatD_DNase"/>
    <property type="match status" value="1"/>
</dbReference>
<dbReference type="AlphaFoldDB" id="A0A7C2UVK0"/>
<sequence length="213" mass="23697">MPGLEVKCFAGFHPAEIDKLIESGKNPAEVLSYSLSIAEMLGKACSEGKIDGIGEVGRMHYKVQVHSALIAQRALEAFATVARDRDCPLQLHLEQIPGFTAESIEELIEKVGLKRDKVIIHHSTISVSKEARERGIWSTVLGKKELLSPLLEERGLELLLLESDFIDDPQRPGKVIYPWEIGRSLSSMVEEGKLSSNEAEKIAIDNVKEFFFQ</sequence>
<accession>A0A7C2UVK0</accession>
<dbReference type="Proteomes" id="UP000885664">
    <property type="component" value="Unassembled WGS sequence"/>
</dbReference>
<dbReference type="Gene3D" id="3.20.20.140">
    <property type="entry name" value="Metal-dependent hydrolases"/>
    <property type="match status" value="1"/>
</dbReference>
<dbReference type="InterPro" id="IPR032466">
    <property type="entry name" value="Metal_Hydrolase"/>
</dbReference>
<gene>
    <name evidence="1" type="ORF">ENO36_00610</name>
</gene>
<evidence type="ECO:0008006" key="2">
    <source>
        <dbReference type="Google" id="ProtNLM"/>
    </source>
</evidence>
<protein>
    <recommendedName>
        <fullName evidence="2">Hydrolase TatD</fullName>
    </recommendedName>
</protein>
<reference evidence="1" key="1">
    <citation type="journal article" date="2020" name="mSystems">
        <title>Genome- and Community-Level Interaction Insights into Carbon Utilization and Element Cycling Functions of Hydrothermarchaeota in Hydrothermal Sediment.</title>
        <authorList>
            <person name="Zhou Z."/>
            <person name="Liu Y."/>
            <person name="Xu W."/>
            <person name="Pan J."/>
            <person name="Luo Z.H."/>
            <person name="Li M."/>
        </authorList>
    </citation>
    <scope>NUCLEOTIDE SEQUENCE [LARGE SCALE GENOMIC DNA]</scope>
    <source>
        <strain evidence="1">SpSt-1259</strain>
    </source>
</reference>
<organism evidence="1">
    <name type="scientific">Fervidicoccus fontis</name>
    <dbReference type="NCBI Taxonomy" id="683846"/>
    <lineage>
        <taxon>Archaea</taxon>
        <taxon>Thermoproteota</taxon>
        <taxon>Thermoprotei</taxon>
        <taxon>Fervidicoccales</taxon>
        <taxon>Fervidicoccaceae</taxon>
        <taxon>Fervidicoccus</taxon>
    </lineage>
</organism>
<dbReference type="SUPFAM" id="SSF51556">
    <property type="entry name" value="Metallo-dependent hydrolases"/>
    <property type="match status" value="1"/>
</dbReference>
<dbReference type="PANTHER" id="PTHR42206:SF1">
    <property type="entry name" value="METAL-DEPENDENT HYDROLASE"/>
    <property type="match status" value="1"/>
</dbReference>
<name>A0A7C2UVK0_9CREN</name>
<evidence type="ECO:0000313" key="1">
    <source>
        <dbReference type="EMBL" id="HEU97344.1"/>
    </source>
</evidence>
<dbReference type="InterPro" id="IPR011589">
    <property type="entry name" value="UCP004961"/>
</dbReference>
<proteinExistence type="predicted"/>
<dbReference type="EMBL" id="DSFE01000015">
    <property type="protein sequence ID" value="HEU97344.1"/>
    <property type="molecule type" value="Genomic_DNA"/>
</dbReference>
<dbReference type="PANTHER" id="PTHR42206">
    <property type="entry name" value="METAL-DEPENDENT HYDROLASE-RELATED"/>
    <property type="match status" value="1"/>
</dbReference>
<dbReference type="InterPro" id="IPR001130">
    <property type="entry name" value="TatD-like"/>
</dbReference>